<comment type="caution">
    <text evidence="2">The sequence shown here is derived from an EMBL/GenBank/DDBJ whole genome shotgun (WGS) entry which is preliminary data.</text>
</comment>
<dbReference type="OrthoDB" id="2014109at2759"/>
<proteinExistence type="predicted"/>
<dbReference type="PANTHER" id="PTHR31407">
    <property type="match status" value="1"/>
</dbReference>
<dbReference type="Pfam" id="PF01789">
    <property type="entry name" value="PsbP"/>
    <property type="match status" value="1"/>
</dbReference>
<dbReference type="GO" id="GO:0015979">
    <property type="term" value="P:photosynthesis"/>
    <property type="evidence" value="ECO:0007669"/>
    <property type="project" value="InterPro"/>
</dbReference>
<dbReference type="Gene3D" id="3.40.1000.10">
    <property type="entry name" value="Mog1/PsbP, alpha/beta/alpha sandwich"/>
    <property type="match status" value="1"/>
</dbReference>
<keyword evidence="3" id="KW-1185">Reference proteome</keyword>
<dbReference type="InterPro" id="IPR002683">
    <property type="entry name" value="PsbP_C"/>
</dbReference>
<evidence type="ECO:0000259" key="1">
    <source>
        <dbReference type="Pfam" id="PF01789"/>
    </source>
</evidence>
<dbReference type="Proteomes" id="UP000660262">
    <property type="component" value="Unassembled WGS sequence"/>
</dbReference>
<dbReference type="GO" id="GO:0009654">
    <property type="term" value="C:photosystem II oxygen evolving complex"/>
    <property type="evidence" value="ECO:0007669"/>
    <property type="project" value="InterPro"/>
</dbReference>
<name>A0A830I0P8_9CHLO</name>
<organism evidence="2 3">
    <name type="scientific">Pycnococcus provasolii</name>
    <dbReference type="NCBI Taxonomy" id="41880"/>
    <lineage>
        <taxon>Eukaryota</taxon>
        <taxon>Viridiplantae</taxon>
        <taxon>Chlorophyta</taxon>
        <taxon>Pseudoscourfieldiophyceae</taxon>
        <taxon>Pseudoscourfieldiales</taxon>
        <taxon>Pycnococcaceae</taxon>
        <taxon>Pycnococcus</taxon>
    </lineage>
</organism>
<evidence type="ECO:0000313" key="3">
    <source>
        <dbReference type="Proteomes" id="UP000660262"/>
    </source>
</evidence>
<dbReference type="PANTHER" id="PTHR31407:SF4">
    <property type="entry name" value="PSBP-LIKE PROTEIN 1, CHLOROPLASTIC"/>
    <property type="match status" value="1"/>
</dbReference>
<dbReference type="EMBL" id="BNJQ01000030">
    <property type="protein sequence ID" value="GHP10629.1"/>
    <property type="molecule type" value="Genomic_DNA"/>
</dbReference>
<dbReference type="GO" id="GO:0005509">
    <property type="term" value="F:calcium ion binding"/>
    <property type="evidence" value="ECO:0007669"/>
    <property type="project" value="InterPro"/>
</dbReference>
<evidence type="ECO:0000313" key="2">
    <source>
        <dbReference type="EMBL" id="GHP10629.1"/>
    </source>
</evidence>
<dbReference type="SUPFAM" id="SSF55724">
    <property type="entry name" value="Mog1p/PsbP-like"/>
    <property type="match status" value="1"/>
</dbReference>
<dbReference type="InterPro" id="IPR016123">
    <property type="entry name" value="Mog1/PsbP_a/b/a-sand"/>
</dbReference>
<reference evidence="2" key="1">
    <citation type="submission" date="2020-10" db="EMBL/GenBank/DDBJ databases">
        <title>Unveiling of a novel bifunctional photoreceptor, Dualchrome1, isolated from a cosmopolitan green alga.</title>
        <authorList>
            <person name="Suzuki S."/>
            <person name="Kawachi M."/>
        </authorList>
    </citation>
    <scope>NUCLEOTIDE SEQUENCE</scope>
    <source>
        <strain evidence="2">NIES 2893</strain>
    </source>
</reference>
<gene>
    <name evidence="2" type="ORF">PPROV_000936000</name>
</gene>
<feature type="domain" description="PsbP C-terminal" evidence="1">
    <location>
        <begin position="87"/>
        <end position="235"/>
    </location>
</feature>
<dbReference type="GO" id="GO:0019898">
    <property type="term" value="C:extrinsic component of membrane"/>
    <property type="evidence" value="ECO:0007669"/>
    <property type="project" value="InterPro"/>
</dbReference>
<accession>A0A830I0P8</accession>
<dbReference type="NCBIfam" id="NF040946">
    <property type="entry name" value="PSII_PsbP"/>
    <property type="match status" value="1"/>
</dbReference>
<sequence>MSVSNCAVRGRVAHKSCTHSFKKSRRHNLASALASHDASSSSRSASSKQPAVVQMDRRAFSIMLSSVPLSISSLVTPAAAFAKTPSGFTVKKDLQDGYEFLYPFGWTEVEVQGQDTVYKDVIEPLESVSVNVIPTQTERLSDIGSPEDVGKQLLSKVLTSPSQSPKLVGAGVRQDKDGNDYYTIEYLTKAPNYIRHGLTVIAIKNGKFFICNTGSNEKRWDAMKDKLKVVVNSFTLVPALSGAVGATIPTF</sequence>
<protein>
    <submittedName>
        <fullName evidence="2">PsbP-like protein 1</fullName>
    </submittedName>
</protein>
<dbReference type="AlphaFoldDB" id="A0A830I0P8"/>